<organism evidence="3 4">
    <name type="scientific">Leifsonella bigeumensis</name>
    <dbReference type="NCBI Taxonomy" id="433643"/>
    <lineage>
        <taxon>Bacteria</taxon>
        <taxon>Bacillati</taxon>
        <taxon>Actinomycetota</taxon>
        <taxon>Actinomycetes</taxon>
        <taxon>Micrococcales</taxon>
        <taxon>Microbacteriaceae</taxon>
        <taxon>Leifsonella</taxon>
    </lineage>
</organism>
<dbReference type="EMBL" id="BAABAE010000003">
    <property type="protein sequence ID" value="GAA3742310.1"/>
    <property type="molecule type" value="Genomic_DNA"/>
</dbReference>
<evidence type="ECO:0000259" key="2">
    <source>
        <dbReference type="Pfam" id="PF04069"/>
    </source>
</evidence>
<dbReference type="CDD" id="cd13606">
    <property type="entry name" value="PBP2_ProX_like"/>
    <property type="match status" value="1"/>
</dbReference>
<comment type="caution">
    <text evidence="3">The sequence shown here is derived from an EMBL/GenBank/DDBJ whole genome shotgun (WGS) entry which is preliminary data.</text>
</comment>
<dbReference type="InterPro" id="IPR007210">
    <property type="entry name" value="ABC_Gly_betaine_transp_sub-bd"/>
</dbReference>
<dbReference type="Pfam" id="PF04069">
    <property type="entry name" value="OpuAC"/>
    <property type="match status" value="1"/>
</dbReference>
<dbReference type="Gene3D" id="3.40.190.120">
    <property type="entry name" value="Osmoprotection protein (prox), domain 2"/>
    <property type="match status" value="1"/>
</dbReference>
<feature type="chain" id="PRO_5045475599" evidence="1">
    <location>
        <begin position="24"/>
        <end position="308"/>
    </location>
</feature>
<proteinExistence type="predicted"/>
<keyword evidence="1" id="KW-0732">Signal</keyword>
<dbReference type="RefSeq" id="WP_344755748.1">
    <property type="nucleotide sequence ID" value="NZ_BAABAE010000003.1"/>
</dbReference>
<reference evidence="4" key="1">
    <citation type="journal article" date="2019" name="Int. J. Syst. Evol. Microbiol.">
        <title>The Global Catalogue of Microorganisms (GCM) 10K type strain sequencing project: providing services to taxonomists for standard genome sequencing and annotation.</title>
        <authorList>
            <consortium name="The Broad Institute Genomics Platform"/>
            <consortium name="The Broad Institute Genome Sequencing Center for Infectious Disease"/>
            <person name="Wu L."/>
            <person name="Ma J."/>
        </authorList>
    </citation>
    <scope>NUCLEOTIDE SEQUENCE [LARGE SCALE GENOMIC DNA]</scope>
    <source>
        <strain evidence="4">JCM 16949</strain>
    </source>
</reference>
<evidence type="ECO:0000313" key="4">
    <source>
        <dbReference type="Proteomes" id="UP001501004"/>
    </source>
</evidence>
<accession>A0ABP7FKN2</accession>
<dbReference type="SUPFAM" id="SSF53850">
    <property type="entry name" value="Periplasmic binding protein-like II"/>
    <property type="match status" value="1"/>
</dbReference>
<feature type="signal peptide" evidence="1">
    <location>
        <begin position="1"/>
        <end position="23"/>
    </location>
</feature>
<dbReference type="Proteomes" id="UP001501004">
    <property type="component" value="Unassembled WGS sequence"/>
</dbReference>
<sequence>MHAPKRNRITAGLLAIGLTASLAACSSGNPLGGDGNDSLGSITIGSQGFAESDILAQLYGQALAAGGYTVDYAPGIGSRETFIPALQDGSIDLIPDYAGNLLYGADPKATAASTADVMEALPAALEPLGLVVSTAAEAQDADSLVVTKEFAEANSLVTIADLKPIASKITIGANTEFEGRSYGREGLEKVYGVKGWKFKAIDDYGGPGTLSDLLSGAIQVADIYTTTPSIKQNDLVVLEDPKHLIAAQNIVPLFNKDAYSVRVANIIDQISNKLTTEELMSLNEISAGDSKPSPEKVAKDWLTQMGLI</sequence>
<evidence type="ECO:0000313" key="3">
    <source>
        <dbReference type="EMBL" id="GAA3742310.1"/>
    </source>
</evidence>
<evidence type="ECO:0000256" key="1">
    <source>
        <dbReference type="SAM" id="SignalP"/>
    </source>
</evidence>
<dbReference type="Gene3D" id="3.40.190.10">
    <property type="entry name" value="Periplasmic binding protein-like II"/>
    <property type="match status" value="1"/>
</dbReference>
<dbReference type="PROSITE" id="PS51257">
    <property type="entry name" value="PROKAR_LIPOPROTEIN"/>
    <property type="match status" value="1"/>
</dbReference>
<gene>
    <name evidence="3" type="ORF">GCM10022239_17330</name>
</gene>
<name>A0ABP7FKN2_9MICO</name>
<feature type="domain" description="ABC-type glycine betaine transport system substrate-binding" evidence="2">
    <location>
        <begin position="41"/>
        <end position="304"/>
    </location>
</feature>
<protein>
    <submittedName>
        <fullName evidence="3">ABC transporter substrate-binding protein</fullName>
    </submittedName>
</protein>
<keyword evidence="4" id="KW-1185">Reference proteome</keyword>